<dbReference type="GO" id="GO:0031469">
    <property type="term" value="C:bacterial microcompartment"/>
    <property type="evidence" value="ECO:0007669"/>
    <property type="project" value="UniProtKB-SubCell"/>
</dbReference>
<dbReference type="OrthoDB" id="196195at2"/>
<dbReference type="Gene3D" id="2.40.50.220">
    <property type="entry name" value="EutN/Ccml"/>
    <property type="match status" value="1"/>
</dbReference>
<dbReference type="PANTHER" id="PTHR36539">
    <property type="entry name" value="ETHANOLAMINE UTILIZATION PROTEIN EUTN"/>
    <property type="match status" value="1"/>
</dbReference>
<proteinExistence type="predicted"/>
<protein>
    <submittedName>
        <fullName evidence="3">Ethanolamine utilization protein EutN</fullName>
    </submittedName>
</protein>
<organism evidence="3 4">
    <name type="scientific">Candidatus Thermokryptus mobilis</name>
    <dbReference type="NCBI Taxonomy" id="1643428"/>
    <lineage>
        <taxon>Bacteria</taxon>
        <taxon>Pseudomonadati</taxon>
        <taxon>Candidatus Kryptoniota</taxon>
        <taxon>Candidatus Thermokryptus</taxon>
    </lineage>
</organism>
<dbReference type="Proteomes" id="UP000320623">
    <property type="component" value="Unassembled WGS sequence"/>
</dbReference>
<keyword evidence="2" id="KW-1283">Bacterial microcompartment</keyword>
<evidence type="ECO:0000256" key="2">
    <source>
        <dbReference type="ARBA" id="ARBA00024446"/>
    </source>
</evidence>
<dbReference type="CDD" id="cd01614">
    <property type="entry name" value="EutN_CcmL"/>
    <property type="match status" value="1"/>
</dbReference>
<evidence type="ECO:0000313" key="3">
    <source>
        <dbReference type="EMBL" id="CUU05745.1"/>
    </source>
</evidence>
<accession>A0A0S4N6M4</accession>
<dbReference type="EMBL" id="FAOO01000008">
    <property type="protein sequence ID" value="CUU05745.1"/>
    <property type="molecule type" value="Genomic_DNA"/>
</dbReference>
<dbReference type="InterPro" id="IPR004992">
    <property type="entry name" value="EutN_CcmL"/>
</dbReference>
<dbReference type="RefSeq" id="WP_140945065.1">
    <property type="nucleotide sequence ID" value="NZ_FAOO01000008.1"/>
</dbReference>
<dbReference type="InterPro" id="IPR036677">
    <property type="entry name" value="EutN_CcmL_sf"/>
</dbReference>
<name>A0A0S4N6M4_9BACT</name>
<dbReference type="Pfam" id="PF03319">
    <property type="entry name" value="EutN_CcmL"/>
    <property type="match status" value="1"/>
</dbReference>
<keyword evidence="4" id="KW-1185">Reference proteome</keyword>
<evidence type="ECO:0000313" key="4">
    <source>
        <dbReference type="Proteomes" id="UP000320623"/>
    </source>
</evidence>
<dbReference type="STRING" id="1643428.GCA_001442855_01294"/>
<comment type="subcellular location">
    <subcellularLocation>
        <location evidence="1">Bacterial microcompartment</location>
    </subcellularLocation>
</comment>
<dbReference type="PROSITE" id="PS51932">
    <property type="entry name" value="BMV"/>
    <property type="match status" value="1"/>
</dbReference>
<reference evidence="4" key="1">
    <citation type="submission" date="2015-11" db="EMBL/GenBank/DDBJ databases">
        <authorList>
            <person name="Varghese N."/>
        </authorList>
    </citation>
    <scope>NUCLEOTIDE SEQUENCE [LARGE SCALE GENOMIC DNA]</scope>
</reference>
<gene>
    <name evidence="3" type="ORF">JGI1_01322</name>
</gene>
<evidence type="ECO:0000256" key="1">
    <source>
        <dbReference type="ARBA" id="ARBA00024322"/>
    </source>
</evidence>
<sequence>MFIAKVIGTVWATIKDKNLNGFKIQIIQPLNSKQEKIGNPIIAVDTIGAGPGELVMYITAREAVIPMGVKEAPVDASIVGIIEKIDLV</sequence>
<dbReference type="SUPFAM" id="SSF159133">
    <property type="entry name" value="EutN/CcmL-like"/>
    <property type="match status" value="1"/>
</dbReference>
<dbReference type="AlphaFoldDB" id="A0A0S4N6M4"/>
<dbReference type="PANTHER" id="PTHR36539:SF2">
    <property type="entry name" value="ETHANOLAMINE UTILIZATION PROTEIN"/>
    <property type="match status" value="1"/>
</dbReference>